<evidence type="ECO:0000313" key="1">
    <source>
        <dbReference type="EMBL" id="KAK1432080.1"/>
    </source>
</evidence>
<dbReference type="AlphaFoldDB" id="A0AAD8KYH4"/>
<comment type="caution">
    <text evidence="1">The sequence shown here is derived from an EMBL/GenBank/DDBJ whole genome shotgun (WGS) entry which is preliminary data.</text>
</comment>
<evidence type="ECO:0000313" key="2">
    <source>
        <dbReference type="Proteomes" id="UP001229421"/>
    </source>
</evidence>
<organism evidence="1 2">
    <name type="scientific">Tagetes erecta</name>
    <name type="common">African marigold</name>
    <dbReference type="NCBI Taxonomy" id="13708"/>
    <lineage>
        <taxon>Eukaryota</taxon>
        <taxon>Viridiplantae</taxon>
        <taxon>Streptophyta</taxon>
        <taxon>Embryophyta</taxon>
        <taxon>Tracheophyta</taxon>
        <taxon>Spermatophyta</taxon>
        <taxon>Magnoliopsida</taxon>
        <taxon>eudicotyledons</taxon>
        <taxon>Gunneridae</taxon>
        <taxon>Pentapetalae</taxon>
        <taxon>asterids</taxon>
        <taxon>campanulids</taxon>
        <taxon>Asterales</taxon>
        <taxon>Asteraceae</taxon>
        <taxon>Asteroideae</taxon>
        <taxon>Heliantheae alliance</taxon>
        <taxon>Tageteae</taxon>
        <taxon>Tagetes</taxon>
    </lineage>
</organism>
<keyword evidence="2" id="KW-1185">Reference proteome</keyword>
<protein>
    <submittedName>
        <fullName evidence="1">Uncharacterized protein</fullName>
    </submittedName>
</protein>
<proteinExistence type="predicted"/>
<name>A0AAD8KYH4_TARER</name>
<dbReference type="EMBL" id="JAUHHV010000002">
    <property type="protein sequence ID" value="KAK1432080.1"/>
    <property type="molecule type" value="Genomic_DNA"/>
</dbReference>
<dbReference type="Proteomes" id="UP001229421">
    <property type="component" value="Unassembled WGS sequence"/>
</dbReference>
<reference evidence="1" key="1">
    <citation type="journal article" date="2023" name="bioRxiv">
        <title>Improved chromosome-level genome assembly for marigold (Tagetes erecta).</title>
        <authorList>
            <person name="Jiang F."/>
            <person name="Yuan L."/>
            <person name="Wang S."/>
            <person name="Wang H."/>
            <person name="Xu D."/>
            <person name="Wang A."/>
            <person name="Fan W."/>
        </authorList>
    </citation>
    <scope>NUCLEOTIDE SEQUENCE</scope>
    <source>
        <strain evidence="1">WSJ</strain>
        <tissue evidence="1">Leaf</tissue>
    </source>
</reference>
<accession>A0AAD8KYH4</accession>
<gene>
    <name evidence="1" type="ORF">QVD17_08970</name>
</gene>
<sequence length="97" mass="11366">MVMPETGCITCFPIWKSPEEFHHHQLVTIAHVYGNHYVMVQLDGEYPMPCISAYWVRHKAPSVVGWQTMYMARLELYKQLNPCKSDKSVIHIEDEED</sequence>